<dbReference type="InterPro" id="IPR050925">
    <property type="entry name" value="Rhomboid_protease_S54"/>
</dbReference>
<dbReference type="Gene3D" id="1.20.1540.10">
    <property type="entry name" value="Rhomboid-like"/>
    <property type="match status" value="1"/>
</dbReference>
<keyword evidence="9" id="KW-0645">Protease</keyword>
<evidence type="ECO:0000256" key="3">
    <source>
        <dbReference type="ARBA" id="ARBA00022692"/>
    </source>
</evidence>
<evidence type="ECO:0000256" key="7">
    <source>
        <dbReference type="SAM" id="Phobius"/>
    </source>
</evidence>
<evidence type="ECO:0000313" key="10">
    <source>
        <dbReference type="Proteomes" id="UP000599009"/>
    </source>
</evidence>
<dbReference type="EMBL" id="BMME01000002">
    <property type="protein sequence ID" value="GGK15611.1"/>
    <property type="molecule type" value="Genomic_DNA"/>
</dbReference>
<gene>
    <name evidence="9" type="ORF">GCM10011394_25930</name>
</gene>
<evidence type="ECO:0000256" key="1">
    <source>
        <dbReference type="ARBA" id="ARBA00004141"/>
    </source>
</evidence>
<evidence type="ECO:0000313" key="9">
    <source>
        <dbReference type="EMBL" id="GGK15611.1"/>
    </source>
</evidence>
<dbReference type="RefSeq" id="WP_132987055.1">
    <property type="nucleotide sequence ID" value="NZ_BMME01000002.1"/>
</dbReference>
<keyword evidence="4" id="KW-0378">Hydrolase</keyword>
<evidence type="ECO:0000256" key="2">
    <source>
        <dbReference type="ARBA" id="ARBA00009045"/>
    </source>
</evidence>
<evidence type="ECO:0000256" key="6">
    <source>
        <dbReference type="ARBA" id="ARBA00023136"/>
    </source>
</evidence>
<sequence length="230" mass="24798">MFVSIPTRSRPALRWATPLLCTTLWAVYLWASTRPETMEQALMARWGALTGGLAPGDLLASWSDGERGLRLLTALFVHADWAHLLGNLVFLLIFGLPAERVMGPLRLLALFMVGGAVANLATVLVIDTPDRLVIGASGAVSALIGAYLALFPRAHLGVVLPLGLFLEFVRAPASLLIGIWALLQVLFAYIGPAFGAVAWSAHAVGFVFGALFALLSRRAIARRLRRQKGY</sequence>
<comment type="caution">
    <text evidence="9">The sequence shown here is derived from an EMBL/GenBank/DDBJ whole genome shotgun (WGS) entry which is preliminary data.</text>
</comment>
<protein>
    <submittedName>
        <fullName evidence="9">Rhomboid family intramembrane serine protease</fullName>
    </submittedName>
</protein>
<feature type="transmembrane region" description="Helical" evidence="7">
    <location>
        <begin position="132"/>
        <end position="150"/>
    </location>
</feature>
<dbReference type="InterPro" id="IPR035952">
    <property type="entry name" value="Rhomboid-like_sf"/>
</dbReference>
<reference evidence="10" key="1">
    <citation type="journal article" date="2019" name="Int. J. Syst. Evol. Microbiol.">
        <title>The Global Catalogue of Microorganisms (GCM) 10K type strain sequencing project: providing services to taxonomists for standard genome sequencing and annotation.</title>
        <authorList>
            <consortium name="The Broad Institute Genomics Platform"/>
            <consortium name="The Broad Institute Genome Sequencing Center for Infectious Disease"/>
            <person name="Wu L."/>
            <person name="Ma J."/>
        </authorList>
    </citation>
    <scope>NUCLEOTIDE SEQUENCE [LARGE SCALE GENOMIC DNA]</scope>
    <source>
        <strain evidence="10">CGMCC 1.8985</strain>
    </source>
</reference>
<keyword evidence="5 7" id="KW-1133">Transmembrane helix</keyword>
<name>A0ABQ2ELE4_9GAMM</name>
<keyword evidence="6 7" id="KW-0472">Membrane</keyword>
<dbReference type="GO" id="GO:0008233">
    <property type="term" value="F:peptidase activity"/>
    <property type="evidence" value="ECO:0007669"/>
    <property type="project" value="UniProtKB-KW"/>
</dbReference>
<dbReference type="PANTHER" id="PTHR43731">
    <property type="entry name" value="RHOMBOID PROTEASE"/>
    <property type="match status" value="1"/>
</dbReference>
<feature type="transmembrane region" description="Helical" evidence="7">
    <location>
        <begin position="12"/>
        <end position="31"/>
    </location>
</feature>
<evidence type="ECO:0000259" key="8">
    <source>
        <dbReference type="Pfam" id="PF01694"/>
    </source>
</evidence>
<comment type="subcellular location">
    <subcellularLocation>
        <location evidence="1">Membrane</location>
        <topology evidence="1">Multi-pass membrane protein</topology>
    </subcellularLocation>
</comment>
<dbReference type="Proteomes" id="UP000599009">
    <property type="component" value="Unassembled WGS sequence"/>
</dbReference>
<dbReference type="Pfam" id="PF01694">
    <property type="entry name" value="Rhomboid"/>
    <property type="match status" value="1"/>
</dbReference>
<feature type="domain" description="Peptidase S54 rhomboid" evidence="8">
    <location>
        <begin position="69"/>
        <end position="216"/>
    </location>
</feature>
<organism evidence="9 10">
    <name type="scientific">Luteimonas terricola</name>
    <dbReference type="NCBI Taxonomy" id="645597"/>
    <lineage>
        <taxon>Bacteria</taxon>
        <taxon>Pseudomonadati</taxon>
        <taxon>Pseudomonadota</taxon>
        <taxon>Gammaproteobacteria</taxon>
        <taxon>Lysobacterales</taxon>
        <taxon>Lysobacteraceae</taxon>
        <taxon>Luteimonas</taxon>
    </lineage>
</organism>
<accession>A0ABQ2ELE4</accession>
<feature type="transmembrane region" description="Helical" evidence="7">
    <location>
        <begin position="71"/>
        <end position="95"/>
    </location>
</feature>
<dbReference type="PANTHER" id="PTHR43731:SF14">
    <property type="entry name" value="PRESENILIN-ASSOCIATED RHOMBOID-LIKE PROTEIN, MITOCHONDRIAL"/>
    <property type="match status" value="1"/>
</dbReference>
<proteinExistence type="inferred from homology"/>
<evidence type="ECO:0000256" key="4">
    <source>
        <dbReference type="ARBA" id="ARBA00022801"/>
    </source>
</evidence>
<keyword evidence="3 7" id="KW-0812">Transmembrane</keyword>
<evidence type="ECO:0000256" key="5">
    <source>
        <dbReference type="ARBA" id="ARBA00022989"/>
    </source>
</evidence>
<dbReference type="GO" id="GO:0006508">
    <property type="term" value="P:proteolysis"/>
    <property type="evidence" value="ECO:0007669"/>
    <property type="project" value="UniProtKB-KW"/>
</dbReference>
<dbReference type="SUPFAM" id="SSF144091">
    <property type="entry name" value="Rhomboid-like"/>
    <property type="match status" value="1"/>
</dbReference>
<dbReference type="InterPro" id="IPR022764">
    <property type="entry name" value="Peptidase_S54_rhomboid_dom"/>
</dbReference>
<feature type="transmembrane region" description="Helical" evidence="7">
    <location>
        <begin position="196"/>
        <end position="216"/>
    </location>
</feature>
<comment type="similarity">
    <text evidence="2">Belongs to the peptidase S54 family.</text>
</comment>
<feature type="transmembrane region" description="Helical" evidence="7">
    <location>
        <begin position="107"/>
        <end position="126"/>
    </location>
</feature>
<keyword evidence="10" id="KW-1185">Reference proteome</keyword>